<dbReference type="EC" id="2.7.13.3" evidence="2"/>
<dbReference type="Gene3D" id="6.10.340.10">
    <property type="match status" value="1"/>
</dbReference>
<evidence type="ECO:0000313" key="11">
    <source>
        <dbReference type="Proteomes" id="UP001164020"/>
    </source>
</evidence>
<keyword evidence="6" id="KW-0902">Two-component regulatory system</keyword>
<dbReference type="CDD" id="cd00082">
    <property type="entry name" value="HisKA"/>
    <property type="match status" value="1"/>
</dbReference>
<evidence type="ECO:0000256" key="1">
    <source>
        <dbReference type="ARBA" id="ARBA00000085"/>
    </source>
</evidence>
<dbReference type="Pfam" id="PF00672">
    <property type="entry name" value="HAMP"/>
    <property type="match status" value="1"/>
</dbReference>
<dbReference type="InterPro" id="IPR003661">
    <property type="entry name" value="HisK_dim/P_dom"/>
</dbReference>
<keyword evidence="8" id="KW-1133">Transmembrane helix</keyword>
<sequence length="397" mass="44764">MFRPEPFRSTSFRVALLYTLFFLGSVLAILGTTYFAATSEMDGILRSAVSDDMDQLRRAFLSGGVDELRHEMDELLESASEDRFFLLTGRGGEARGNIPADLWQPGWQDRKVPRDRVRQSRDMTTAAARNPDHEVLILGLGERIGPFDVMIGRNSHVLDETQEIILAAMLWGALVTTLLAFLGGFLVSIGPTRRVDQIAATTRRIIEGRLDLRLPVSKRRDELDRLAGDINMMLARIETLLSSLKQVSTDIAHDLRTPLARLRQRLEVVRRQSRSPEEYETAIDAAIGESDAAIETFNALLRIAQIEAGTRKAQFRRLNLASVARKTCDVYGEVAIDEGHELVWIDLEDAEPRRRRGTSDPGAREPHRKRDPPRACTLPDRGHRRTQCGSYPSVRRR</sequence>
<dbReference type="InterPro" id="IPR036097">
    <property type="entry name" value="HisK_dim/P_sf"/>
</dbReference>
<evidence type="ECO:0000256" key="4">
    <source>
        <dbReference type="ARBA" id="ARBA00022679"/>
    </source>
</evidence>
<dbReference type="PANTHER" id="PTHR45436:SF8">
    <property type="entry name" value="HISTIDINE KINASE"/>
    <property type="match status" value="1"/>
</dbReference>
<dbReference type="CDD" id="cd06225">
    <property type="entry name" value="HAMP"/>
    <property type="match status" value="1"/>
</dbReference>
<evidence type="ECO:0000256" key="2">
    <source>
        <dbReference type="ARBA" id="ARBA00012438"/>
    </source>
</evidence>
<dbReference type="InterPro" id="IPR003660">
    <property type="entry name" value="HAMP_dom"/>
</dbReference>
<keyword evidence="8" id="KW-0812">Transmembrane</keyword>
<evidence type="ECO:0000313" key="10">
    <source>
        <dbReference type="EMBL" id="WAP69376.1"/>
    </source>
</evidence>
<feature type="domain" description="HAMP" evidence="9">
    <location>
        <begin position="192"/>
        <end position="242"/>
    </location>
</feature>
<dbReference type="Proteomes" id="UP001164020">
    <property type="component" value="Chromosome"/>
</dbReference>
<dbReference type="SUPFAM" id="SSF47384">
    <property type="entry name" value="Homodimeric domain of signal transducing histidine kinase"/>
    <property type="match status" value="1"/>
</dbReference>
<dbReference type="SMART" id="SM00388">
    <property type="entry name" value="HisKA"/>
    <property type="match status" value="1"/>
</dbReference>
<keyword evidence="8" id="KW-0472">Membrane</keyword>
<dbReference type="Pfam" id="PF00512">
    <property type="entry name" value="HisKA"/>
    <property type="match status" value="1"/>
</dbReference>
<dbReference type="PROSITE" id="PS50885">
    <property type="entry name" value="HAMP"/>
    <property type="match status" value="1"/>
</dbReference>
<keyword evidence="11" id="KW-1185">Reference proteome</keyword>
<dbReference type="SUPFAM" id="SSF158472">
    <property type="entry name" value="HAMP domain-like"/>
    <property type="match status" value="1"/>
</dbReference>
<organism evidence="10 11">
    <name type="scientific">Jiella pelagia</name>
    <dbReference type="NCBI Taxonomy" id="2986949"/>
    <lineage>
        <taxon>Bacteria</taxon>
        <taxon>Pseudomonadati</taxon>
        <taxon>Pseudomonadota</taxon>
        <taxon>Alphaproteobacteria</taxon>
        <taxon>Hyphomicrobiales</taxon>
        <taxon>Aurantimonadaceae</taxon>
        <taxon>Jiella</taxon>
    </lineage>
</organism>
<reference evidence="10" key="1">
    <citation type="submission" date="2022-12" db="EMBL/GenBank/DDBJ databases">
        <title>Jiella pelagia sp. nov., isolated from phosphonate enriched culture of Northwest Pacific surface seawater.</title>
        <authorList>
            <person name="Shin D.Y."/>
            <person name="Hwang C.Y."/>
        </authorList>
    </citation>
    <scope>NUCLEOTIDE SEQUENCE</scope>
    <source>
        <strain evidence="10">HL-NP1</strain>
    </source>
</reference>
<keyword evidence="4" id="KW-0808">Transferase</keyword>
<evidence type="ECO:0000256" key="3">
    <source>
        <dbReference type="ARBA" id="ARBA00022553"/>
    </source>
</evidence>
<keyword evidence="5" id="KW-0418">Kinase</keyword>
<accession>A0ABY7BZT4</accession>
<dbReference type="RefSeq" id="WP_268881816.1">
    <property type="nucleotide sequence ID" value="NZ_CP114029.1"/>
</dbReference>
<dbReference type="Gene3D" id="1.10.287.130">
    <property type="match status" value="1"/>
</dbReference>
<protein>
    <recommendedName>
        <fullName evidence="2">histidine kinase</fullName>
        <ecNumber evidence="2">2.7.13.3</ecNumber>
    </recommendedName>
</protein>
<keyword evidence="3" id="KW-0597">Phosphoprotein</keyword>
<evidence type="ECO:0000256" key="5">
    <source>
        <dbReference type="ARBA" id="ARBA00022777"/>
    </source>
</evidence>
<feature type="region of interest" description="Disordered" evidence="7">
    <location>
        <begin position="352"/>
        <end position="397"/>
    </location>
</feature>
<feature type="transmembrane region" description="Helical" evidence="8">
    <location>
        <begin position="12"/>
        <end position="37"/>
    </location>
</feature>
<dbReference type="SMART" id="SM00304">
    <property type="entry name" value="HAMP"/>
    <property type="match status" value="1"/>
</dbReference>
<gene>
    <name evidence="10" type="ORF">OH818_03565</name>
</gene>
<evidence type="ECO:0000256" key="7">
    <source>
        <dbReference type="SAM" id="MobiDB-lite"/>
    </source>
</evidence>
<name>A0ABY7BZT4_9HYPH</name>
<dbReference type="InterPro" id="IPR050428">
    <property type="entry name" value="TCS_sensor_his_kinase"/>
</dbReference>
<evidence type="ECO:0000256" key="8">
    <source>
        <dbReference type="SAM" id="Phobius"/>
    </source>
</evidence>
<evidence type="ECO:0000259" key="9">
    <source>
        <dbReference type="PROSITE" id="PS50885"/>
    </source>
</evidence>
<dbReference type="EMBL" id="CP114029">
    <property type="protein sequence ID" value="WAP69376.1"/>
    <property type="molecule type" value="Genomic_DNA"/>
</dbReference>
<feature type="transmembrane region" description="Helical" evidence="8">
    <location>
        <begin position="164"/>
        <end position="187"/>
    </location>
</feature>
<comment type="catalytic activity">
    <reaction evidence="1">
        <text>ATP + protein L-histidine = ADP + protein N-phospho-L-histidine.</text>
        <dbReference type="EC" id="2.7.13.3"/>
    </reaction>
</comment>
<dbReference type="PANTHER" id="PTHR45436">
    <property type="entry name" value="SENSOR HISTIDINE KINASE YKOH"/>
    <property type="match status" value="1"/>
</dbReference>
<evidence type="ECO:0000256" key="6">
    <source>
        <dbReference type="ARBA" id="ARBA00023012"/>
    </source>
</evidence>
<proteinExistence type="predicted"/>